<dbReference type="Proteomes" id="UP000181884">
    <property type="component" value="Unassembled WGS sequence"/>
</dbReference>
<name>A0A1L8RJK7_9ENTE</name>
<dbReference type="GO" id="GO:0006281">
    <property type="term" value="P:DNA repair"/>
    <property type="evidence" value="ECO:0007669"/>
    <property type="project" value="TreeGrafter"/>
</dbReference>
<dbReference type="InterPro" id="IPR006439">
    <property type="entry name" value="HAD-SF_hydro_IA"/>
</dbReference>
<dbReference type="SUPFAM" id="SSF56784">
    <property type="entry name" value="HAD-like"/>
    <property type="match status" value="1"/>
</dbReference>
<evidence type="ECO:0000313" key="1">
    <source>
        <dbReference type="EMBL" id="OJG19933.1"/>
    </source>
</evidence>
<dbReference type="SFLD" id="SFLDS00003">
    <property type="entry name" value="Haloacid_Dehalogenase"/>
    <property type="match status" value="1"/>
</dbReference>
<dbReference type="GO" id="GO:0005829">
    <property type="term" value="C:cytosol"/>
    <property type="evidence" value="ECO:0007669"/>
    <property type="project" value="TreeGrafter"/>
</dbReference>
<comment type="caution">
    <text evidence="1">The sequence shown here is derived from an EMBL/GenBank/DDBJ whole genome shotgun (WGS) entry which is preliminary data.</text>
</comment>
<reference evidence="1 2" key="1">
    <citation type="submission" date="2014-12" db="EMBL/GenBank/DDBJ databases">
        <title>Draft genome sequences of 29 type strains of Enterococci.</title>
        <authorList>
            <person name="Zhong Z."/>
            <person name="Sun Z."/>
            <person name="Liu W."/>
            <person name="Zhang W."/>
            <person name="Zhang H."/>
        </authorList>
    </citation>
    <scope>NUCLEOTIDE SEQUENCE [LARGE SCALE GENOMIC DNA]</scope>
    <source>
        <strain evidence="1 2">DSM 17029</strain>
    </source>
</reference>
<dbReference type="Pfam" id="PF13419">
    <property type="entry name" value="HAD_2"/>
    <property type="match status" value="1"/>
</dbReference>
<dbReference type="Gene3D" id="1.10.150.240">
    <property type="entry name" value="Putative phosphatase, domain 2"/>
    <property type="match status" value="1"/>
</dbReference>
<sequence>MWQNYLWDFDGTLYDSYPMMTEVAFATAQEFGLTLTPEELYYWMKKESLRYIAQEFAQERSAEFLARFHQLEAPRLAEPRPFPEVPAVLQALTNKGARHFIVTHRDHSAFDMLERDGLAKLITDGTTADDHFPAKPDPASLRYLVEKYQLVPEQTVMVGDRLLDVLAGKRAGLATCLYEKDDFLGAIPADRIVEDLRQLL</sequence>
<protein>
    <submittedName>
        <fullName evidence="1">HAD hydrolase, family IA</fullName>
    </submittedName>
</protein>
<dbReference type="InterPro" id="IPR041492">
    <property type="entry name" value="HAD_2"/>
</dbReference>
<dbReference type="InterPro" id="IPR023198">
    <property type="entry name" value="PGP-like_dom2"/>
</dbReference>
<keyword evidence="1" id="KW-0378">Hydrolase</keyword>
<dbReference type="AlphaFoldDB" id="A0A1L8RJK7"/>
<evidence type="ECO:0000313" key="2">
    <source>
        <dbReference type="Proteomes" id="UP000181884"/>
    </source>
</evidence>
<dbReference type="GO" id="GO:0008967">
    <property type="term" value="F:phosphoglycolate phosphatase activity"/>
    <property type="evidence" value="ECO:0007669"/>
    <property type="project" value="TreeGrafter"/>
</dbReference>
<dbReference type="STRING" id="214095.RU97_GL000166"/>
<dbReference type="EMBL" id="JXKH01000001">
    <property type="protein sequence ID" value="OJG19933.1"/>
    <property type="molecule type" value="Genomic_DNA"/>
</dbReference>
<gene>
    <name evidence="1" type="ORF">RU97_GL000166</name>
</gene>
<dbReference type="PANTHER" id="PTHR43434:SF25">
    <property type="entry name" value="PHOSPHOGLYCOLATE PHOSPHATASE"/>
    <property type="match status" value="1"/>
</dbReference>
<dbReference type="RefSeq" id="WP_067391588.1">
    <property type="nucleotide sequence ID" value="NZ_JXKH01000001.1"/>
</dbReference>
<dbReference type="NCBIfam" id="TIGR01549">
    <property type="entry name" value="HAD-SF-IA-v1"/>
    <property type="match status" value="1"/>
</dbReference>
<dbReference type="NCBIfam" id="TIGR01509">
    <property type="entry name" value="HAD-SF-IA-v3"/>
    <property type="match status" value="1"/>
</dbReference>
<dbReference type="Gene3D" id="3.40.50.1000">
    <property type="entry name" value="HAD superfamily/HAD-like"/>
    <property type="match status" value="1"/>
</dbReference>
<proteinExistence type="predicted"/>
<dbReference type="PANTHER" id="PTHR43434">
    <property type="entry name" value="PHOSPHOGLYCOLATE PHOSPHATASE"/>
    <property type="match status" value="1"/>
</dbReference>
<dbReference type="InterPro" id="IPR036412">
    <property type="entry name" value="HAD-like_sf"/>
</dbReference>
<keyword evidence="2" id="KW-1185">Reference proteome</keyword>
<dbReference type="SFLD" id="SFLDG01129">
    <property type="entry name" value="C1.5:_HAD__Beta-PGM__Phosphata"/>
    <property type="match status" value="1"/>
</dbReference>
<dbReference type="InterPro" id="IPR050155">
    <property type="entry name" value="HAD-like_hydrolase_sf"/>
</dbReference>
<dbReference type="InterPro" id="IPR023214">
    <property type="entry name" value="HAD_sf"/>
</dbReference>
<organism evidence="1 2">
    <name type="scientific">Enterococcus canis</name>
    <dbReference type="NCBI Taxonomy" id="214095"/>
    <lineage>
        <taxon>Bacteria</taxon>
        <taxon>Bacillati</taxon>
        <taxon>Bacillota</taxon>
        <taxon>Bacilli</taxon>
        <taxon>Lactobacillales</taxon>
        <taxon>Enterococcaceae</taxon>
        <taxon>Enterococcus</taxon>
    </lineage>
</organism>
<accession>A0A1L8RJK7</accession>